<dbReference type="EMBL" id="JBBXMP010000102">
    <property type="protein sequence ID" value="KAL0062567.1"/>
    <property type="molecule type" value="Genomic_DNA"/>
</dbReference>
<protein>
    <submittedName>
        <fullName evidence="2">Uncharacterized protein</fullName>
    </submittedName>
</protein>
<keyword evidence="3" id="KW-1185">Reference proteome</keyword>
<comment type="caution">
    <text evidence="2">The sequence shown here is derived from an EMBL/GenBank/DDBJ whole genome shotgun (WGS) entry which is preliminary data.</text>
</comment>
<evidence type="ECO:0000256" key="1">
    <source>
        <dbReference type="SAM" id="SignalP"/>
    </source>
</evidence>
<feature type="chain" id="PRO_5045044907" evidence="1">
    <location>
        <begin position="22"/>
        <end position="365"/>
    </location>
</feature>
<accession>A0ABR2ZLM6</accession>
<evidence type="ECO:0000313" key="2">
    <source>
        <dbReference type="EMBL" id="KAL0062567.1"/>
    </source>
</evidence>
<feature type="signal peptide" evidence="1">
    <location>
        <begin position="1"/>
        <end position="21"/>
    </location>
</feature>
<evidence type="ECO:0000313" key="3">
    <source>
        <dbReference type="Proteomes" id="UP001437256"/>
    </source>
</evidence>
<proteinExistence type="predicted"/>
<sequence>MRFTAGKYLSLLLLAATAAQGLGVTPLEARTKATSRLTLRINHLTFPSRLIIRISLLTTTPVILRATAVEVKTTAARTMVAKITEERTMAVKITVAKVTTLARKRQQRVTDTEDTGMEATDTDMDMAATTLVMNKAMAEAMDMAAKTMAAKITEGRTMAAKATTLARKRQRRVMVMVGMVDMGDTVMVVTTILAMNKATAEATDTAIMEEAMEDTAGAGMSKATVVAMDTEATEATAMDMEDTVGAEKWKGTAVAMAMEATEVMVTDMVVNTVERATIVARSRATAEAMEGTVAMATNTEVTTVDTAGAGKWKATVGAMDMDMVAMEVTTEDMVTEGTATEHPEMVFPEARRSSSCSPFFFTAPL</sequence>
<organism evidence="2 3">
    <name type="scientific">Marasmius tenuissimus</name>
    <dbReference type="NCBI Taxonomy" id="585030"/>
    <lineage>
        <taxon>Eukaryota</taxon>
        <taxon>Fungi</taxon>
        <taxon>Dikarya</taxon>
        <taxon>Basidiomycota</taxon>
        <taxon>Agaricomycotina</taxon>
        <taxon>Agaricomycetes</taxon>
        <taxon>Agaricomycetidae</taxon>
        <taxon>Agaricales</taxon>
        <taxon>Marasmiineae</taxon>
        <taxon>Marasmiaceae</taxon>
        <taxon>Marasmius</taxon>
    </lineage>
</organism>
<name>A0ABR2ZLM6_9AGAR</name>
<reference evidence="2 3" key="1">
    <citation type="submission" date="2024-05" db="EMBL/GenBank/DDBJ databases">
        <title>A draft genome resource for the thread blight pathogen Marasmius tenuissimus strain MS-2.</title>
        <authorList>
            <person name="Yulfo-Soto G.E."/>
            <person name="Baruah I.K."/>
            <person name="Amoako-Attah I."/>
            <person name="Bukari Y."/>
            <person name="Meinhardt L.W."/>
            <person name="Bailey B.A."/>
            <person name="Cohen S.P."/>
        </authorList>
    </citation>
    <scope>NUCLEOTIDE SEQUENCE [LARGE SCALE GENOMIC DNA]</scope>
    <source>
        <strain evidence="2 3">MS-2</strain>
    </source>
</reference>
<dbReference type="Proteomes" id="UP001437256">
    <property type="component" value="Unassembled WGS sequence"/>
</dbReference>
<keyword evidence="1" id="KW-0732">Signal</keyword>
<gene>
    <name evidence="2" type="ORF">AAF712_010606</name>
</gene>